<feature type="compositionally biased region" description="Polar residues" evidence="4">
    <location>
        <begin position="523"/>
        <end position="535"/>
    </location>
</feature>
<dbReference type="InterPro" id="IPR012677">
    <property type="entry name" value="Nucleotide-bd_a/b_plait_sf"/>
</dbReference>
<dbReference type="InterPro" id="IPR009060">
    <property type="entry name" value="UBA-like_sf"/>
</dbReference>
<organism evidence="7 8">
    <name type="scientific">Umbra pygmaea</name>
    <name type="common">Eastern mudminnow</name>
    <dbReference type="NCBI Taxonomy" id="75934"/>
    <lineage>
        <taxon>Eukaryota</taxon>
        <taxon>Metazoa</taxon>
        <taxon>Chordata</taxon>
        <taxon>Craniata</taxon>
        <taxon>Vertebrata</taxon>
        <taxon>Euteleostomi</taxon>
        <taxon>Actinopterygii</taxon>
        <taxon>Neopterygii</taxon>
        <taxon>Teleostei</taxon>
        <taxon>Protacanthopterygii</taxon>
        <taxon>Esociformes</taxon>
        <taxon>Umbridae</taxon>
        <taxon>Umbra</taxon>
    </lineage>
</organism>
<feature type="compositionally biased region" description="Basic and acidic residues" evidence="4">
    <location>
        <begin position="176"/>
        <end position="199"/>
    </location>
</feature>
<dbReference type="InterPro" id="IPR011990">
    <property type="entry name" value="TPR-like_helical_dom_sf"/>
</dbReference>
<dbReference type="InterPro" id="IPR019734">
    <property type="entry name" value="TPR_rpt"/>
</dbReference>
<feature type="compositionally biased region" description="Basic and acidic residues" evidence="4">
    <location>
        <begin position="280"/>
        <end position="293"/>
    </location>
</feature>
<dbReference type="SMART" id="SM00028">
    <property type="entry name" value="TPR"/>
    <property type="match status" value="3"/>
</dbReference>
<dbReference type="SUPFAM" id="SSF54928">
    <property type="entry name" value="RNA-binding domain, RBD"/>
    <property type="match status" value="1"/>
</dbReference>
<dbReference type="SUPFAM" id="SSF48452">
    <property type="entry name" value="TPR-like"/>
    <property type="match status" value="2"/>
</dbReference>
<sequence>MSRVRNRDWEPDHKLMQDTPHLFHTQEALMGLMNAGPTPPTLLDALRYGMFGLDFVQPLRSNYGDDYYDDDDDDEDYYYYDEDKKPKDRNTYCGFTHNFLGHSKQKLPLTPHPQIRQLTPEEAEKNATELLKEENRLKEKAEKKRLKKMRQKERKRAVKENQDALKENEDECVNDEPLRPSEQLDHGCETGLEERKEEPIGPGPGGTDGHRQQESCDSGDEWEVERDRAIAREPEELDMNSCFVSMAACIAERQLQKNVKLKKKKKKKNMIIQQPQEPVTDQREEEPVTDQREEVNFKKNEKQIKSNVEDTVKRSTELAVIGNQLAACGQLEMAITYFTEAIKHNPTEFKLFGNRSYCYEKLCQYDKALCDADLCSSVPSYRLFGNRSYCYEKLCQYDKALCDADLALAMEPGWIKGLFRRGKALSGLKRYFEACQTYRDVLKQDTSCSDAAKELMTVQIMQLMEMGFSREESSNALIFHGDFEKAVHVLSGIEVGDVSNVVPVENSDPDDGWEGVGPRPKPSVQTRPKSRSATPTPRRDRYTPELHPVYVGCVGPNTTEAMLHSLFTSAGNIHSIKILRASYCAFINYTTMKACETAISTMHGKVLNGDQLAVRLPDKVLQKKLGLSQSPVTNPTQTNQPKKNEECYYWRTTGCTMPNKCVFRHVPQHKGMDRDMVNK</sequence>
<feature type="domain" description="RRM" evidence="5">
    <location>
        <begin position="547"/>
        <end position="619"/>
    </location>
</feature>
<keyword evidence="3" id="KW-0863">Zinc-finger</keyword>
<feature type="domain" description="C3H1-type" evidence="6">
    <location>
        <begin position="641"/>
        <end position="668"/>
    </location>
</feature>
<gene>
    <name evidence="7" type="ORF">UPYG_G00228700</name>
</gene>
<feature type="region of interest" description="Disordered" evidence="4">
    <location>
        <begin position="504"/>
        <end position="543"/>
    </location>
</feature>
<dbReference type="Proteomes" id="UP001557470">
    <property type="component" value="Unassembled WGS sequence"/>
</dbReference>
<dbReference type="EMBL" id="JAGEUA010000007">
    <property type="protein sequence ID" value="KAL0969545.1"/>
    <property type="molecule type" value="Genomic_DNA"/>
</dbReference>
<evidence type="ECO:0000256" key="4">
    <source>
        <dbReference type="SAM" id="MobiDB-lite"/>
    </source>
</evidence>
<evidence type="ECO:0000313" key="7">
    <source>
        <dbReference type="EMBL" id="KAL0969545.1"/>
    </source>
</evidence>
<evidence type="ECO:0000313" key="8">
    <source>
        <dbReference type="Proteomes" id="UP001557470"/>
    </source>
</evidence>
<dbReference type="PROSITE" id="PS50102">
    <property type="entry name" value="RRM"/>
    <property type="match status" value="1"/>
</dbReference>
<dbReference type="GO" id="GO:0008270">
    <property type="term" value="F:zinc ion binding"/>
    <property type="evidence" value="ECO:0007669"/>
    <property type="project" value="UniProtKB-KW"/>
</dbReference>
<feature type="zinc finger region" description="C3H1-type" evidence="3">
    <location>
        <begin position="641"/>
        <end position="668"/>
    </location>
</feature>
<keyword evidence="3" id="KW-0479">Metal-binding</keyword>
<keyword evidence="1" id="KW-0694">RNA-binding</keyword>
<dbReference type="PANTHER" id="PTHR47678">
    <property type="entry name" value="TETRATRICOPEPTIDE REPEAT PROTEIN 31"/>
    <property type="match status" value="1"/>
</dbReference>
<dbReference type="Gene3D" id="3.30.70.330">
    <property type="match status" value="1"/>
</dbReference>
<feature type="repeat" description="TPR" evidence="2">
    <location>
        <begin position="315"/>
        <end position="348"/>
    </location>
</feature>
<feature type="region of interest" description="Disordered" evidence="4">
    <location>
        <begin position="133"/>
        <end position="222"/>
    </location>
</feature>
<evidence type="ECO:0000259" key="5">
    <source>
        <dbReference type="PROSITE" id="PS50102"/>
    </source>
</evidence>
<dbReference type="AlphaFoldDB" id="A0ABD0WIB2"/>
<dbReference type="SUPFAM" id="SSF46934">
    <property type="entry name" value="UBA-like"/>
    <property type="match status" value="1"/>
</dbReference>
<feature type="region of interest" description="Disordered" evidence="4">
    <location>
        <begin position="266"/>
        <end position="293"/>
    </location>
</feature>
<dbReference type="Pfam" id="PF00076">
    <property type="entry name" value="RRM_1"/>
    <property type="match status" value="1"/>
</dbReference>
<keyword evidence="8" id="KW-1185">Reference proteome</keyword>
<dbReference type="CDD" id="cd14270">
    <property type="entry name" value="UBA"/>
    <property type="match status" value="1"/>
</dbReference>
<keyword evidence="2" id="KW-0802">TPR repeat</keyword>
<evidence type="ECO:0000256" key="1">
    <source>
        <dbReference type="PROSITE-ProRule" id="PRU00176"/>
    </source>
</evidence>
<dbReference type="CDD" id="cd00590">
    <property type="entry name" value="RRM_SF"/>
    <property type="match status" value="1"/>
</dbReference>
<evidence type="ECO:0000259" key="6">
    <source>
        <dbReference type="PROSITE" id="PS50103"/>
    </source>
</evidence>
<feature type="compositionally biased region" description="Basic and acidic residues" evidence="4">
    <location>
        <begin position="133"/>
        <end position="142"/>
    </location>
</feature>
<evidence type="ECO:0000256" key="2">
    <source>
        <dbReference type="PROSITE-ProRule" id="PRU00339"/>
    </source>
</evidence>
<feature type="compositionally biased region" description="Basic residues" evidence="4">
    <location>
        <begin position="143"/>
        <end position="157"/>
    </location>
</feature>
<dbReference type="PROSITE" id="PS50103">
    <property type="entry name" value="ZF_C3H1"/>
    <property type="match status" value="1"/>
</dbReference>
<evidence type="ECO:0000256" key="3">
    <source>
        <dbReference type="PROSITE-ProRule" id="PRU00723"/>
    </source>
</evidence>
<dbReference type="InterPro" id="IPR000571">
    <property type="entry name" value="Znf_CCCH"/>
</dbReference>
<proteinExistence type="predicted"/>
<dbReference type="InterPro" id="IPR000504">
    <property type="entry name" value="RRM_dom"/>
</dbReference>
<comment type="caution">
    <text evidence="7">The sequence shown here is derived from an EMBL/GenBank/DDBJ whole genome shotgun (WGS) entry which is preliminary data.</text>
</comment>
<dbReference type="Gene3D" id="1.25.40.10">
    <property type="entry name" value="Tetratricopeptide repeat domain"/>
    <property type="match status" value="2"/>
</dbReference>
<protein>
    <submittedName>
        <fullName evidence="7">Uncharacterized protein</fullName>
    </submittedName>
</protein>
<feature type="compositionally biased region" description="Basic and acidic residues" evidence="4">
    <location>
        <begin position="158"/>
        <end position="167"/>
    </location>
</feature>
<dbReference type="PANTHER" id="PTHR47678:SF1">
    <property type="entry name" value="TETRATRICOPEPTIDE REPEAT PROTEIN 31"/>
    <property type="match status" value="1"/>
</dbReference>
<dbReference type="Gene3D" id="1.10.8.10">
    <property type="entry name" value="DNA helicase RuvA subunit, C-terminal domain"/>
    <property type="match status" value="1"/>
</dbReference>
<name>A0ABD0WIB2_UMBPY</name>
<dbReference type="GO" id="GO:0003723">
    <property type="term" value="F:RNA binding"/>
    <property type="evidence" value="ECO:0007669"/>
    <property type="project" value="UniProtKB-UniRule"/>
</dbReference>
<reference evidence="7 8" key="1">
    <citation type="submission" date="2024-06" db="EMBL/GenBank/DDBJ databases">
        <authorList>
            <person name="Pan Q."/>
            <person name="Wen M."/>
            <person name="Jouanno E."/>
            <person name="Zahm M."/>
            <person name="Klopp C."/>
            <person name="Cabau C."/>
            <person name="Louis A."/>
            <person name="Berthelot C."/>
            <person name="Parey E."/>
            <person name="Roest Crollius H."/>
            <person name="Montfort J."/>
            <person name="Robinson-Rechavi M."/>
            <person name="Bouchez O."/>
            <person name="Lampietro C."/>
            <person name="Lopez Roques C."/>
            <person name="Donnadieu C."/>
            <person name="Postlethwait J."/>
            <person name="Bobe J."/>
            <person name="Verreycken H."/>
            <person name="Guiguen Y."/>
        </authorList>
    </citation>
    <scope>NUCLEOTIDE SEQUENCE [LARGE SCALE GENOMIC DNA]</scope>
    <source>
        <strain evidence="7">Up_M1</strain>
        <tissue evidence="7">Testis</tissue>
    </source>
</reference>
<accession>A0ABD0WIB2</accession>
<keyword evidence="3" id="KW-0862">Zinc</keyword>
<dbReference type="InterPro" id="IPR035979">
    <property type="entry name" value="RBD_domain_sf"/>
</dbReference>
<dbReference type="PROSITE" id="PS50005">
    <property type="entry name" value="TPR"/>
    <property type="match status" value="1"/>
</dbReference>
<dbReference type="SMART" id="SM00360">
    <property type="entry name" value="RRM"/>
    <property type="match status" value="1"/>
</dbReference>